<dbReference type="RefSeq" id="XP_014156523.1">
    <property type="nucleotide sequence ID" value="XM_014301048.1"/>
</dbReference>
<dbReference type="AlphaFoldDB" id="A0A0L0G1F5"/>
<name>A0A0L0G1F5_9EUKA</name>
<proteinExistence type="predicted"/>
<feature type="compositionally biased region" description="Polar residues" evidence="1">
    <location>
        <begin position="266"/>
        <end position="280"/>
    </location>
</feature>
<gene>
    <name evidence="2" type="ORF">SARC_05095</name>
</gene>
<evidence type="ECO:0000256" key="1">
    <source>
        <dbReference type="SAM" id="MobiDB-lite"/>
    </source>
</evidence>
<evidence type="ECO:0000313" key="3">
    <source>
        <dbReference type="Proteomes" id="UP000054560"/>
    </source>
</evidence>
<organism evidence="2 3">
    <name type="scientific">Sphaeroforma arctica JP610</name>
    <dbReference type="NCBI Taxonomy" id="667725"/>
    <lineage>
        <taxon>Eukaryota</taxon>
        <taxon>Ichthyosporea</taxon>
        <taxon>Ichthyophonida</taxon>
        <taxon>Sphaeroforma</taxon>
    </lineage>
</organism>
<feature type="compositionally biased region" description="Polar residues" evidence="1">
    <location>
        <begin position="106"/>
        <end position="125"/>
    </location>
</feature>
<keyword evidence="3" id="KW-1185">Reference proteome</keyword>
<dbReference type="GeneID" id="25905599"/>
<evidence type="ECO:0000313" key="2">
    <source>
        <dbReference type="EMBL" id="KNC82621.1"/>
    </source>
</evidence>
<accession>A0A0L0G1F5</accession>
<feature type="region of interest" description="Disordered" evidence="1">
    <location>
        <begin position="372"/>
        <end position="430"/>
    </location>
</feature>
<dbReference type="EMBL" id="KQ241909">
    <property type="protein sequence ID" value="KNC82621.1"/>
    <property type="molecule type" value="Genomic_DNA"/>
</dbReference>
<dbReference type="Proteomes" id="UP000054560">
    <property type="component" value="Unassembled WGS sequence"/>
</dbReference>
<reference evidence="2 3" key="1">
    <citation type="submission" date="2011-02" db="EMBL/GenBank/DDBJ databases">
        <title>The Genome Sequence of Sphaeroforma arctica JP610.</title>
        <authorList>
            <consortium name="The Broad Institute Genome Sequencing Platform"/>
            <person name="Russ C."/>
            <person name="Cuomo C."/>
            <person name="Young S.K."/>
            <person name="Zeng Q."/>
            <person name="Gargeya S."/>
            <person name="Alvarado L."/>
            <person name="Berlin A."/>
            <person name="Chapman S.B."/>
            <person name="Chen Z."/>
            <person name="Freedman E."/>
            <person name="Gellesch M."/>
            <person name="Goldberg J."/>
            <person name="Griggs A."/>
            <person name="Gujja S."/>
            <person name="Heilman E."/>
            <person name="Heiman D."/>
            <person name="Howarth C."/>
            <person name="Mehta T."/>
            <person name="Neiman D."/>
            <person name="Pearson M."/>
            <person name="Roberts A."/>
            <person name="Saif S."/>
            <person name="Shea T."/>
            <person name="Shenoy N."/>
            <person name="Sisk P."/>
            <person name="Stolte C."/>
            <person name="Sykes S."/>
            <person name="White J."/>
            <person name="Yandava C."/>
            <person name="Burger G."/>
            <person name="Gray M.W."/>
            <person name="Holland P.W.H."/>
            <person name="King N."/>
            <person name="Lang F.B.F."/>
            <person name="Roger A.J."/>
            <person name="Ruiz-Trillo I."/>
            <person name="Haas B."/>
            <person name="Nusbaum C."/>
            <person name="Birren B."/>
        </authorList>
    </citation>
    <scope>NUCLEOTIDE SEQUENCE [LARGE SCALE GENOMIC DNA]</scope>
    <source>
        <strain evidence="2 3">JP610</strain>
    </source>
</reference>
<feature type="compositionally biased region" description="Basic and acidic residues" evidence="1">
    <location>
        <begin position="372"/>
        <end position="390"/>
    </location>
</feature>
<feature type="region of interest" description="Disordered" evidence="1">
    <location>
        <begin position="64"/>
        <end position="140"/>
    </location>
</feature>
<sequence length="477" mass="52851">MFSALSGSISTIYNEVREEVTAAGSTRNFIGGLREQLREDASELTTQLQEDVTVFLAPRASPSNTQVLQTEYEEEDTMPRRYTQPRPKARQKNGGYFKDLRHTLETQKSIPDSINRRGSYTQTAKTVRESHGPRGSFDDLTSVYKSEDEIEAVHMELVHTGAHFLPEEIIAANIYRKSQMSSDNLISTIEEHAELAPTISIDGMVPAEVSEILSPAPKIKLKKKRVVRRMASPADMMMRSHSSNDLVKHRLSRNESSESFSVSRSPHMSTDSLNSDNASRGPQPRLSTGKVKARKKVSLSVGGALNSIGTDPLRRKGSGPKKALQAPMELRSDSRVGLNQDTIFGGKQVKKDLELAEQQAQDALENELKLMEEENREKKKRESAAKRDSSTKSATAKVSGFLDRLVRSRSGSGSDEQTNGKGKSEENLETSNVIRAINEEIHDSAFQESGDEHVQVPKIKHVSNRNGTNTVPMSVFS</sequence>
<feature type="region of interest" description="Disordered" evidence="1">
    <location>
        <begin position="231"/>
        <end position="334"/>
    </location>
</feature>
<protein>
    <submittedName>
        <fullName evidence="2">Uncharacterized protein</fullName>
    </submittedName>
</protein>
<feature type="compositionally biased region" description="Polar residues" evidence="1">
    <location>
        <begin position="409"/>
        <end position="421"/>
    </location>
</feature>
<feature type="compositionally biased region" description="Basic and acidic residues" evidence="1">
    <location>
        <begin position="246"/>
        <end position="256"/>
    </location>
</feature>